<feature type="domain" description="Glycine zipper 2TM" evidence="4">
    <location>
        <begin position="67"/>
        <end position="106"/>
    </location>
</feature>
<dbReference type="Proteomes" id="UP001155546">
    <property type="component" value="Unassembled WGS sequence"/>
</dbReference>
<reference evidence="5" key="1">
    <citation type="journal article" date="2023" name="Int. J. Syst. Evol. Microbiol.">
        <title>&lt;i&gt;Shewanella septentrionalis&lt;/i&gt; sp. nov. and &lt;i&gt;Shewanella holmiensis&lt;/i&gt; sp. nov., isolated from Baltic Sea water and sediments.</title>
        <authorList>
            <person name="Martin-Rodriguez A.J."/>
            <person name="Thorell K."/>
            <person name="Joffre E."/>
            <person name="Jensie-Markopoulos S."/>
            <person name="Moore E.R.B."/>
            <person name="Sjoling A."/>
        </authorList>
    </citation>
    <scope>NUCLEOTIDE SEQUENCE</scope>
    <source>
        <strain evidence="5">SP1S2-7</strain>
    </source>
</reference>
<dbReference type="InterPro" id="IPR051407">
    <property type="entry name" value="Bact_OM_lipoprot/Surf_antigen"/>
</dbReference>
<sequence>MLNILGRKFTAFLLIILCLGSVNLPARAAYDRNQAVPVEKVLYGHVESVKNITEKQLVEDKNQGWRTFGGALVGGVIGHQFGGGSGQDVATVLGALLGGGIANQYGNQQYYLEYKLVEMMIKQEDGTQVMIIQDVDPGMTFNAGDEVRVVYLQGYVRVDLAM</sequence>
<dbReference type="PANTHER" id="PTHR35603">
    <property type="match status" value="1"/>
</dbReference>
<dbReference type="InterPro" id="IPR008816">
    <property type="entry name" value="Gly_zipper_2TM_dom"/>
</dbReference>
<keyword evidence="6" id="KW-1185">Reference proteome</keyword>
<feature type="chain" id="PRO_5040821546" evidence="3">
    <location>
        <begin position="29"/>
        <end position="162"/>
    </location>
</feature>
<name>A0A9X2WL72_9GAMM</name>
<comment type="subcellular location">
    <subcellularLocation>
        <location evidence="1">Membrane</location>
    </subcellularLocation>
</comment>
<keyword evidence="2" id="KW-0472">Membrane</keyword>
<dbReference type="GO" id="GO:0019867">
    <property type="term" value="C:outer membrane"/>
    <property type="evidence" value="ECO:0007669"/>
    <property type="project" value="InterPro"/>
</dbReference>
<dbReference type="AlphaFoldDB" id="A0A9X2WL72"/>
<dbReference type="RefSeq" id="WP_261297857.1">
    <property type="nucleotide sequence ID" value="NZ_JAMTCD010000006.1"/>
</dbReference>
<dbReference type="PANTHER" id="PTHR35603:SF2">
    <property type="entry name" value="OUTER MEMBRANE LIPOPROTEIN"/>
    <property type="match status" value="1"/>
</dbReference>
<proteinExistence type="predicted"/>
<evidence type="ECO:0000313" key="6">
    <source>
        <dbReference type="Proteomes" id="UP001155546"/>
    </source>
</evidence>
<protein>
    <submittedName>
        <fullName evidence="5">Glycine zipper 2TM domain-containing protein</fullName>
    </submittedName>
</protein>
<evidence type="ECO:0000256" key="2">
    <source>
        <dbReference type="ARBA" id="ARBA00023136"/>
    </source>
</evidence>
<evidence type="ECO:0000313" key="5">
    <source>
        <dbReference type="EMBL" id="MCT7941454.1"/>
    </source>
</evidence>
<evidence type="ECO:0000259" key="4">
    <source>
        <dbReference type="Pfam" id="PF05433"/>
    </source>
</evidence>
<gene>
    <name evidence="5" type="ORF">NE535_06530</name>
</gene>
<feature type="signal peptide" evidence="3">
    <location>
        <begin position="1"/>
        <end position="28"/>
    </location>
</feature>
<comment type="caution">
    <text evidence="5">The sequence shown here is derived from an EMBL/GenBank/DDBJ whole genome shotgun (WGS) entry which is preliminary data.</text>
</comment>
<dbReference type="Pfam" id="PF05433">
    <property type="entry name" value="Rick_17kDa_Anti"/>
    <property type="match status" value="1"/>
</dbReference>
<keyword evidence="3" id="KW-0732">Signal</keyword>
<evidence type="ECO:0000256" key="1">
    <source>
        <dbReference type="ARBA" id="ARBA00004370"/>
    </source>
</evidence>
<dbReference type="EMBL" id="JAMTCD010000006">
    <property type="protein sequence ID" value="MCT7941454.1"/>
    <property type="molecule type" value="Genomic_DNA"/>
</dbReference>
<organism evidence="5 6">
    <name type="scientific">Shewanella holmiensis</name>
    <dbReference type="NCBI Taxonomy" id="2952222"/>
    <lineage>
        <taxon>Bacteria</taxon>
        <taxon>Pseudomonadati</taxon>
        <taxon>Pseudomonadota</taxon>
        <taxon>Gammaproteobacteria</taxon>
        <taxon>Alteromonadales</taxon>
        <taxon>Shewanellaceae</taxon>
        <taxon>Shewanella</taxon>
    </lineage>
</organism>
<evidence type="ECO:0000256" key="3">
    <source>
        <dbReference type="SAM" id="SignalP"/>
    </source>
</evidence>
<accession>A0A9X2WL72</accession>